<evidence type="ECO:0000313" key="14">
    <source>
        <dbReference type="EMBL" id="PPK31294.1"/>
    </source>
</evidence>
<dbReference type="Proteomes" id="UP000866496">
    <property type="component" value="Unassembled WGS sequence"/>
</dbReference>
<dbReference type="InterPro" id="IPR020021">
    <property type="entry name" value="Glycosyl_amidation-assoc_WbuZ"/>
</dbReference>
<comment type="function">
    <text evidence="9">IGPS catalyzes the conversion of PRFAR and glutamine to IGP, AICAR and glutamate. The HisF subunit catalyzes the cyclization activity that produces IGP and AICAR from PRFAR using the ammonia provided by the HisH subunit.</text>
</comment>
<dbReference type="Gene3D" id="3.20.20.70">
    <property type="entry name" value="Aldolase class I"/>
    <property type="match status" value="1"/>
</dbReference>
<dbReference type="PANTHER" id="PTHR21235">
    <property type="entry name" value="IMIDAZOLE GLYCEROL PHOSPHATE SYNTHASE SUBUNIT HISF/H IGP SYNTHASE SUBUNIT HISF/H"/>
    <property type="match status" value="1"/>
</dbReference>
<comment type="pathway">
    <text evidence="1">Amino-acid biosynthesis; L-histidine biosynthesis; L-histidine from 5-phospho-alpha-D-ribose 1-diphosphate: step 5/9.</text>
</comment>
<dbReference type="InterPro" id="IPR050064">
    <property type="entry name" value="IGPS_HisA/HisF"/>
</dbReference>
<evidence type="ECO:0000256" key="3">
    <source>
        <dbReference type="ARBA" id="ARBA00011152"/>
    </source>
</evidence>
<evidence type="ECO:0000256" key="7">
    <source>
        <dbReference type="ARBA" id="ARBA00023102"/>
    </source>
</evidence>
<evidence type="ECO:0000313" key="13">
    <source>
        <dbReference type="EMBL" id="HAU1880474.1"/>
    </source>
</evidence>
<dbReference type="InterPro" id="IPR006062">
    <property type="entry name" value="His_biosynth"/>
</dbReference>
<dbReference type="InterPro" id="IPR011060">
    <property type="entry name" value="RibuloseP-bd_barrel"/>
</dbReference>
<dbReference type="OrthoDB" id="9781903at2"/>
<evidence type="ECO:0000256" key="2">
    <source>
        <dbReference type="ARBA" id="ARBA00009667"/>
    </source>
</evidence>
<dbReference type="InterPro" id="IPR004651">
    <property type="entry name" value="HisF"/>
</dbReference>
<dbReference type="EMBL" id="PQWY01000010">
    <property type="protein sequence ID" value="PPK31294.1"/>
    <property type="molecule type" value="Genomic_DNA"/>
</dbReference>
<sequence length="254" mass="27665">MMSNVRLIARLDIKGPNLIKGVHLEGLRVVGNPNEYAMAYYAQGADELIYMDTVASLYGRNNLSEIVKTTAENVFIPITVGGGIRSVDDAKQLLRCGADKVAINTAATKNPTLISDIARRFGSQCVVLSIEAKRTVNGRWEVMTDNGREHTGMDVVDWARNGEEFGAGEILLTSIDQEGTRKGFDLELVKQVSSMVSIPVIASGGMGKLEDLTEVVCESKADAVAMADVLHYKRIGLPEIRKYALDNGIHVRVL</sequence>
<name>A0A2S6F1I6_LEGPN</name>
<dbReference type="UniPathway" id="UPA00031">
    <property type="reaction ID" value="UER00010"/>
</dbReference>
<keyword evidence="7 12" id="KW-0368">Histidine biosynthesis</keyword>
<dbReference type="AlphaFoldDB" id="A0A2S6F1I6"/>
<dbReference type="Proteomes" id="UP000239239">
    <property type="component" value="Unassembled WGS sequence"/>
</dbReference>
<dbReference type="NCBIfam" id="TIGR03572">
    <property type="entry name" value="WbuZ"/>
    <property type="match status" value="1"/>
</dbReference>
<evidence type="ECO:0000256" key="11">
    <source>
        <dbReference type="ARBA" id="ARBA00047838"/>
    </source>
</evidence>
<protein>
    <recommendedName>
        <fullName evidence="4">imidazole glycerol-phosphate synthase</fullName>
        <ecNumber evidence="4">4.3.2.10</ecNumber>
    </recommendedName>
    <alternativeName>
        <fullName evidence="10">IGP synthase cyclase subunit</fullName>
    </alternativeName>
</protein>
<evidence type="ECO:0000256" key="12">
    <source>
        <dbReference type="RuleBase" id="RU003657"/>
    </source>
</evidence>
<keyword evidence="5" id="KW-0963">Cytoplasm</keyword>
<comment type="subunit">
    <text evidence="3">Heterodimer of HisH and HisF.</text>
</comment>
<evidence type="ECO:0000256" key="8">
    <source>
        <dbReference type="ARBA" id="ARBA00023239"/>
    </source>
</evidence>
<dbReference type="PANTHER" id="PTHR21235:SF2">
    <property type="entry name" value="IMIDAZOLE GLYCEROL PHOSPHATE SYNTHASE HISHF"/>
    <property type="match status" value="1"/>
</dbReference>
<dbReference type="GO" id="GO:0000107">
    <property type="term" value="F:imidazoleglycerol-phosphate synthase activity"/>
    <property type="evidence" value="ECO:0007669"/>
    <property type="project" value="InterPro"/>
</dbReference>
<dbReference type="CDD" id="cd04731">
    <property type="entry name" value="HisF"/>
    <property type="match status" value="1"/>
</dbReference>
<evidence type="ECO:0000256" key="10">
    <source>
        <dbReference type="ARBA" id="ARBA00030264"/>
    </source>
</evidence>
<organism evidence="14 15">
    <name type="scientific">Legionella pneumophila</name>
    <dbReference type="NCBI Taxonomy" id="446"/>
    <lineage>
        <taxon>Bacteria</taxon>
        <taxon>Pseudomonadati</taxon>
        <taxon>Pseudomonadota</taxon>
        <taxon>Gammaproteobacteria</taxon>
        <taxon>Legionellales</taxon>
        <taxon>Legionellaceae</taxon>
        <taxon>Legionella</taxon>
    </lineage>
</organism>
<evidence type="ECO:0000256" key="4">
    <source>
        <dbReference type="ARBA" id="ARBA00012809"/>
    </source>
</evidence>
<comment type="similarity">
    <text evidence="2 12">Belongs to the HisA/HisF family.</text>
</comment>
<dbReference type="SUPFAM" id="SSF51366">
    <property type="entry name" value="Ribulose-phoshate binding barrel"/>
    <property type="match status" value="1"/>
</dbReference>
<dbReference type="Pfam" id="PF00977">
    <property type="entry name" value="His_biosynth"/>
    <property type="match status" value="1"/>
</dbReference>
<evidence type="ECO:0000256" key="1">
    <source>
        <dbReference type="ARBA" id="ARBA00005091"/>
    </source>
</evidence>
<keyword evidence="8" id="KW-0456">Lyase</keyword>
<dbReference type="NCBIfam" id="TIGR00735">
    <property type="entry name" value="hisF"/>
    <property type="match status" value="1"/>
</dbReference>
<comment type="catalytic activity">
    <reaction evidence="11">
        <text>5-[(5-phospho-1-deoxy-D-ribulos-1-ylimino)methylamino]-1-(5-phospho-beta-D-ribosyl)imidazole-4-carboxamide + L-glutamine = D-erythro-1-(imidazol-4-yl)glycerol 3-phosphate + 5-amino-1-(5-phospho-beta-D-ribosyl)imidazole-4-carboxamide + L-glutamate + H(+)</text>
        <dbReference type="Rhea" id="RHEA:24793"/>
        <dbReference type="ChEBI" id="CHEBI:15378"/>
        <dbReference type="ChEBI" id="CHEBI:29985"/>
        <dbReference type="ChEBI" id="CHEBI:58278"/>
        <dbReference type="ChEBI" id="CHEBI:58359"/>
        <dbReference type="ChEBI" id="CHEBI:58475"/>
        <dbReference type="ChEBI" id="CHEBI:58525"/>
        <dbReference type="EC" id="4.3.2.10"/>
    </reaction>
</comment>
<dbReference type="EC" id="4.3.2.10" evidence="4"/>
<proteinExistence type="inferred from homology"/>
<dbReference type="EMBL" id="DACWHX010000010">
    <property type="protein sequence ID" value="HAU1880474.1"/>
    <property type="molecule type" value="Genomic_DNA"/>
</dbReference>
<reference evidence="13" key="3">
    <citation type="submission" date="2019-10" db="EMBL/GenBank/DDBJ databases">
        <authorList>
            <consortium name="NCBI Pathogen Detection Project"/>
        </authorList>
    </citation>
    <scope>NUCLEOTIDE SEQUENCE</scope>
    <source>
        <strain evidence="13">AZ00058701</strain>
    </source>
</reference>
<comment type="caution">
    <text evidence="14">The sequence shown here is derived from an EMBL/GenBank/DDBJ whole genome shotgun (WGS) entry which is preliminary data.</text>
</comment>
<reference evidence="14 15" key="2">
    <citation type="submission" date="2018-02" db="EMBL/GenBank/DDBJ databases">
        <title>Draft genome sequences of four Legionella pneumophila clinical strains isolated in Ontario.</title>
        <authorList>
            <person name="Fortuna A."/>
            <person name="Ramnarine R."/>
            <person name="Li A."/>
            <person name="Frantz C."/>
            <person name="Mallo G."/>
        </authorList>
    </citation>
    <scope>NUCLEOTIDE SEQUENCE [LARGE SCALE GENOMIC DNA]</scope>
    <source>
        <strain evidence="14 15">LG61</strain>
    </source>
</reference>
<accession>A0A2S6F1I6</accession>
<keyword evidence="6 12" id="KW-0028">Amino-acid biosynthesis</keyword>
<dbReference type="GO" id="GO:0016833">
    <property type="term" value="F:oxo-acid-lyase activity"/>
    <property type="evidence" value="ECO:0007669"/>
    <property type="project" value="InterPro"/>
</dbReference>
<reference evidence="13" key="1">
    <citation type="journal article" date="2018" name="Genome Biol.">
        <title>SKESA: strategic k-mer extension for scrupulous assemblies.</title>
        <authorList>
            <person name="Souvorov A."/>
            <person name="Agarwala R."/>
            <person name="Lipman D.J."/>
        </authorList>
    </citation>
    <scope>NUCLEOTIDE SEQUENCE</scope>
    <source>
        <strain evidence="13">AZ00058701</strain>
    </source>
</reference>
<evidence type="ECO:0000313" key="15">
    <source>
        <dbReference type="Proteomes" id="UP000239239"/>
    </source>
</evidence>
<evidence type="ECO:0000256" key="9">
    <source>
        <dbReference type="ARBA" id="ARBA00025475"/>
    </source>
</evidence>
<evidence type="ECO:0000256" key="6">
    <source>
        <dbReference type="ARBA" id="ARBA00022605"/>
    </source>
</evidence>
<evidence type="ECO:0000256" key="5">
    <source>
        <dbReference type="ARBA" id="ARBA00022490"/>
    </source>
</evidence>
<gene>
    <name evidence="13" type="primary">wbuZ</name>
    <name evidence="14" type="ORF">C3928_04470</name>
    <name evidence="13" type="ORF">JBJ86_09485</name>
</gene>
<dbReference type="InterPro" id="IPR013785">
    <property type="entry name" value="Aldolase_TIM"/>
</dbReference>
<dbReference type="GO" id="GO:0000105">
    <property type="term" value="P:L-histidine biosynthetic process"/>
    <property type="evidence" value="ECO:0007669"/>
    <property type="project" value="UniProtKB-UniPathway"/>
</dbReference>